<organism evidence="1 2">
    <name type="scientific">Acinetobacter chinensis</name>
    <dbReference type="NCBI Taxonomy" id="2004650"/>
    <lineage>
        <taxon>Bacteria</taxon>
        <taxon>Pseudomonadati</taxon>
        <taxon>Pseudomonadota</taxon>
        <taxon>Gammaproteobacteria</taxon>
        <taxon>Moraxellales</taxon>
        <taxon>Moraxellaceae</taxon>
        <taxon>Acinetobacter</taxon>
    </lineage>
</organism>
<proteinExistence type="predicted"/>
<gene>
    <name evidence="1" type="ORF">QR674_07995</name>
</gene>
<evidence type="ECO:0000313" key="1">
    <source>
        <dbReference type="EMBL" id="MDV2468924.1"/>
    </source>
</evidence>
<dbReference type="Proteomes" id="UP001278188">
    <property type="component" value="Unassembled WGS sequence"/>
</dbReference>
<dbReference type="EMBL" id="JASVDY010000002">
    <property type="protein sequence ID" value="MDV2468924.1"/>
    <property type="molecule type" value="Genomic_DNA"/>
</dbReference>
<protein>
    <submittedName>
        <fullName evidence="1">Uncharacterized protein</fullName>
    </submittedName>
</protein>
<evidence type="ECO:0000313" key="2">
    <source>
        <dbReference type="Proteomes" id="UP001278188"/>
    </source>
</evidence>
<reference evidence="1 2" key="1">
    <citation type="submission" date="2023-06" db="EMBL/GenBank/DDBJ databases">
        <title>Genomic Analysis of Acinetobacter Strains Recovered from South Australian Aquatic Samples provides Insights into the Circulation of Antibiotic Resistance determinants in the Environment.</title>
        <authorList>
            <person name="Tobin L."/>
            <person name="Jarocki V.M."/>
            <person name="Kenyon J."/>
            <person name="Drigo B."/>
            <person name="Donner E."/>
            <person name="Djordjevic S.P."/>
            <person name="Hamidian M."/>
        </authorList>
    </citation>
    <scope>NUCLEOTIDE SEQUENCE [LARGE SCALE GENOMIC DNA]</scope>
    <source>
        <strain evidence="1 2">SAAc652</strain>
    </source>
</reference>
<dbReference type="RefSeq" id="WP_317083344.1">
    <property type="nucleotide sequence ID" value="NZ_JASVDY010000002.1"/>
</dbReference>
<sequence length="348" mass="40043">MITELFKILTLGFVAMAVTNTQAQSIWKEVYKDSFNRVVVQGDPRLEYGVSGSSLVLSALDEKNRVLFVRFFGKKINWDGLIVSKKHPIYGDVHCYEEEKQTYCVGVDGKTIPIVLTGNQTYHEFLQDYTRAQLNLRDQLAAKLVKEGNSVSVSTAKLNLYKNRHPFEYGSSFETIENAQDFLTHIRVDGRINYPSPPNFKDRNTWTENVRSMTFETISHCKSKLKIFEDDAIWAIHTDINWAGDERKYNVGYKWSQPIDWAKTESLYSTKDIANGFKLTGKYLDDYSWPLEWKYGWNVQTALKNAGPKGGKIYNYESYDVTLGDSNAEIVARTRYVINFLRANCSMQ</sequence>
<accession>A0ABU3WES5</accession>
<name>A0ABU3WES5_9GAMM</name>
<keyword evidence="2" id="KW-1185">Reference proteome</keyword>
<comment type="caution">
    <text evidence="1">The sequence shown here is derived from an EMBL/GenBank/DDBJ whole genome shotgun (WGS) entry which is preliminary data.</text>
</comment>